<sequence>MFNAIGRIFRTPDLRRKIGFTLGIVALFRLGSFIPAPFVDFGNVQACLAATQGAASGLYELVNVFSGGALLQLSIFALGIMPYITASIIVQLLRVVIPRFETLYKEGQSGQAKLTQYTRYLTIALGVLQSTTLITVARSGALFGNSAGACGDLITAQGSTWYGMMLMVITMTAGTGVIMWMGELITERGIGNGMSLLIFTSIAATFPASLWAIFQTRGLDTFLIVLAIGLIVMLAVVFVEQSQRRVPVQYAKRMVGRRTYGGNNTYIPIKVNMAGVVPIIFASSLLYLPALIAQFNQPAAGEEPAGWVVWIQSYLVQGDHPLYMLLYFLLIVGFTYFYVAITFNPEEVADNMKKYGGFIPGIRAGRPTAEYLDYVLTRVTLPGSIYLGLVALIPLIAFALVGANQNFPFGGASLLIIVGVGLETVKQIDAQLQQRHYEGLLR</sequence>
<feature type="transmembrane region" description="Helical" evidence="10">
    <location>
        <begin position="267"/>
        <end position="288"/>
    </location>
</feature>
<keyword evidence="15" id="KW-1185">Reference proteome</keyword>
<feature type="transmembrane region" description="Helical" evidence="10">
    <location>
        <begin position="161"/>
        <end position="182"/>
    </location>
</feature>
<proteinExistence type="inferred from homology"/>
<evidence type="ECO:0000256" key="7">
    <source>
        <dbReference type="ARBA" id="ARBA00023010"/>
    </source>
</evidence>
<dbReference type="GO" id="GO:0006605">
    <property type="term" value="P:protein targeting"/>
    <property type="evidence" value="ECO:0007669"/>
    <property type="project" value="UniProtKB-UniRule"/>
</dbReference>
<dbReference type="Pfam" id="PF00344">
    <property type="entry name" value="SecY"/>
    <property type="match status" value="1"/>
</dbReference>
<comment type="subunit">
    <text evidence="10">Component of the Sec protein translocase complex. Heterotrimer consisting of SecY, SecE and SecG subunits. The heterotrimers can form oligomers, although 1 heterotrimer is thought to be able to translocate proteins. Interacts with the ribosome. Interacts with SecDF, and other proteins may be involved. Interacts with SecA.</text>
</comment>
<accession>A0A975FPU7</accession>
<keyword evidence="10" id="KW-1003">Cell membrane</keyword>
<evidence type="ECO:0000256" key="13">
    <source>
        <dbReference type="RuleBase" id="RU004349"/>
    </source>
</evidence>
<dbReference type="AlphaFoldDB" id="A0A975FPU7"/>
<dbReference type="EMBL" id="CP071696">
    <property type="protein sequence ID" value="QTX05473.1"/>
    <property type="molecule type" value="Genomic_DNA"/>
</dbReference>
<dbReference type="InterPro" id="IPR002208">
    <property type="entry name" value="SecY/SEC61-alpha"/>
</dbReference>
<evidence type="ECO:0000256" key="1">
    <source>
        <dbReference type="ARBA" id="ARBA00004141"/>
    </source>
</evidence>
<feature type="transmembrane region" description="Helical" evidence="10">
    <location>
        <begin position="194"/>
        <end position="214"/>
    </location>
</feature>
<feature type="transmembrane region" description="Helical" evidence="10">
    <location>
        <begin position="73"/>
        <end position="97"/>
    </location>
</feature>
<dbReference type="KEGG" id="aarc:G127AT_04455"/>
<dbReference type="PROSITE" id="PS00756">
    <property type="entry name" value="SECY_2"/>
    <property type="match status" value="1"/>
</dbReference>
<dbReference type="FunFam" id="1.10.3370.10:FF:000001">
    <property type="entry name" value="Preprotein translocase subunit SecY"/>
    <property type="match status" value="1"/>
</dbReference>
<evidence type="ECO:0000313" key="15">
    <source>
        <dbReference type="Proteomes" id="UP000671914"/>
    </source>
</evidence>
<feature type="transmembrane region" description="Helical" evidence="10">
    <location>
        <begin position="384"/>
        <end position="401"/>
    </location>
</feature>
<gene>
    <name evidence="10 14" type="primary">secY</name>
    <name evidence="14" type="ORF">G127AT_04455</name>
</gene>
<evidence type="ECO:0000256" key="11">
    <source>
        <dbReference type="RuleBase" id="RU000537"/>
    </source>
</evidence>
<keyword evidence="7 10" id="KW-0811">Translocation</keyword>
<dbReference type="InterPro" id="IPR030659">
    <property type="entry name" value="SecY_CS"/>
</dbReference>
<dbReference type="PANTHER" id="PTHR10906">
    <property type="entry name" value="SECY/SEC61-ALPHA FAMILY MEMBER"/>
    <property type="match status" value="1"/>
</dbReference>
<dbReference type="NCBIfam" id="TIGR00967">
    <property type="entry name" value="3a0501s007"/>
    <property type="match status" value="1"/>
</dbReference>
<reference evidence="14" key="1">
    <citation type="submission" date="2021-03" db="EMBL/GenBank/DDBJ databases">
        <title>Agromyces archimandritus sp. nov., isolated from the cockroach Archimandrita tessellata.</title>
        <authorList>
            <person name="Guzman J."/>
            <person name="Ortuzar M."/>
            <person name="Poehlein A."/>
            <person name="Daniel R."/>
            <person name="Trujillo M."/>
            <person name="Vilcinskas A."/>
        </authorList>
    </citation>
    <scope>NUCLEOTIDE SEQUENCE</scope>
    <source>
        <strain evidence="14">G127AT</strain>
    </source>
</reference>
<feature type="transmembrane region" description="Helical" evidence="10">
    <location>
        <begin position="322"/>
        <end position="343"/>
    </location>
</feature>
<dbReference type="GO" id="GO:0065002">
    <property type="term" value="P:intracellular protein transmembrane transport"/>
    <property type="evidence" value="ECO:0007669"/>
    <property type="project" value="UniProtKB-UniRule"/>
</dbReference>
<dbReference type="InterPro" id="IPR026593">
    <property type="entry name" value="SecY"/>
</dbReference>
<evidence type="ECO:0000256" key="2">
    <source>
        <dbReference type="ARBA" id="ARBA00005751"/>
    </source>
</evidence>
<dbReference type="PIRSF" id="PIRSF004557">
    <property type="entry name" value="SecY"/>
    <property type="match status" value="1"/>
</dbReference>
<evidence type="ECO:0000256" key="6">
    <source>
        <dbReference type="ARBA" id="ARBA00022989"/>
    </source>
</evidence>
<dbReference type="RefSeq" id="WP_210900377.1">
    <property type="nucleotide sequence ID" value="NZ_CP071696.1"/>
</dbReference>
<dbReference type="GO" id="GO:0005886">
    <property type="term" value="C:plasma membrane"/>
    <property type="evidence" value="ECO:0007669"/>
    <property type="project" value="UniProtKB-SubCell"/>
</dbReference>
<comment type="caution">
    <text evidence="10">Lacks conserved residue(s) required for the propagation of feature annotation.</text>
</comment>
<evidence type="ECO:0000256" key="9">
    <source>
        <dbReference type="ARBA" id="ARBA00039733"/>
    </source>
</evidence>
<comment type="similarity">
    <text evidence="2 10 13">Belongs to the SecY/SEC61-alpha family.</text>
</comment>
<keyword evidence="5 10" id="KW-0653">Protein transport</keyword>
<evidence type="ECO:0000256" key="8">
    <source>
        <dbReference type="ARBA" id="ARBA00023136"/>
    </source>
</evidence>
<comment type="function">
    <text evidence="10 11">The central subunit of the protein translocation channel SecYEG. Consists of two halves formed by TMs 1-5 and 6-10. These two domains form a lateral gate at the front which open onto the bilayer between TMs 2 and 7, and are clamped together by SecE at the back. The channel is closed by both a pore ring composed of hydrophobic SecY resides and a short helix (helix 2A) on the extracellular side of the membrane which forms a plug. The plug probably moves laterally to allow the channel to open. The ring and the pore may move independently.</text>
</comment>
<protein>
    <recommendedName>
        <fullName evidence="9 10">Protein translocase subunit SecY</fullName>
    </recommendedName>
</protein>
<keyword evidence="8 10" id="KW-0472">Membrane</keyword>
<dbReference type="Proteomes" id="UP000671914">
    <property type="component" value="Chromosome"/>
</dbReference>
<evidence type="ECO:0000256" key="5">
    <source>
        <dbReference type="ARBA" id="ARBA00022927"/>
    </source>
</evidence>
<evidence type="ECO:0000313" key="14">
    <source>
        <dbReference type="EMBL" id="QTX05473.1"/>
    </source>
</evidence>
<feature type="transmembrane region" description="Helical" evidence="10">
    <location>
        <begin position="407"/>
        <end position="425"/>
    </location>
</feature>
<feature type="transmembrane region" description="Helical" evidence="10">
    <location>
        <begin position="220"/>
        <end position="239"/>
    </location>
</feature>
<dbReference type="HAMAP" id="MF_01465">
    <property type="entry name" value="SecY"/>
    <property type="match status" value="1"/>
</dbReference>
<dbReference type="PROSITE" id="PS00755">
    <property type="entry name" value="SECY_1"/>
    <property type="match status" value="1"/>
</dbReference>
<dbReference type="InterPro" id="IPR023201">
    <property type="entry name" value="SecY_dom_sf"/>
</dbReference>
<dbReference type="PRINTS" id="PR00303">
    <property type="entry name" value="SECYTRNLCASE"/>
</dbReference>
<feature type="transmembrane region" description="Helical" evidence="10">
    <location>
        <begin position="117"/>
        <end position="141"/>
    </location>
</feature>
<organism evidence="14 15">
    <name type="scientific">Agromyces archimandritae</name>
    <dbReference type="NCBI Taxonomy" id="2781962"/>
    <lineage>
        <taxon>Bacteria</taxon>
        <taxon>Bacillati</taxon>
        <taxon>Actinomycetota</taxon>
        <taxon>Actinomycetes</taxon>
        <taxon>Micrococcales</taxon>
        <taxon>Microbacteriaceae</taxon>
        <taxon>Agromyces</taxon>
    </lineage>
</organism>
<evidence type="ECO:0000256" key="12">
    <source>
        <dbReference type="RuleBase" id="RU003484"/>
    </source>
</evidence>
<keyword evidence="6 10" id="KW-1133">Transmembrane helix</keyword>
<name>A0A975FPU7_9MICO</name>
<keyword evidence="4 10" id="KW-0812">Transmembrane</keyword>
<evidence type="ECO:0000256" key="10">
    <source>
        <dbReference type="HAMAP-Rule" id="MF_01465"/>
    </source>
</evidence>
<dbReference type="SUPFAM" id="SSF103491">
    <property type="entry name" value="Preprotein translocase SecY subunit"/>
    <property type="match status" value="1"/>
</dbReference>
<dbReference type="Gene3D" id="1.10.3370.10">
    <property type="entry name" value="SecY subunit domain"/>
    <property type="match status" value="1"/>
</dbReference>
<keyword evidence="3 10" id="KW-0813">Transport</keyword>
<evidence type="ECO:0000256" key="4">
    <source>
        <dbReference type="ARBA" id="ARBA00022692"/>
    </source>
</evidence>
<comment type="subcellular location">
    <subcellularLocation>
        <location evidence="10">Cell membrane</location>
        <topology evidence="10">Multi-pass membrane protein</topology>
    </subcellularLocation>
    <subcellularLocation>
        <location evidence="1 12">Membrane</location>
        <topology evidence="1 12">Multi-pass membrane protein</topology>
    </subcellularLocation>
</comment>
<evidence type="ECO:0000256" key="3">
    <source>
        <dbReference type="ARBA" id="ARBA00022448"/>
    </source>
</evidence>
<dbReference type="GO" id="GO:0043952">
    <property type="term" value="P:protein transport by the Sec complex"/>
    <property type="evidence" value="ECO:0007669"/>
    <property type="project" value="UniProtKB-UniRule"/>
</dbReference>